<dbReference type="InterPro" id="IPR000477">
    <property type="entry name" value="RT_dom"/>
</dbReference>
<dbReference type="EMBL" id="LSMT01000024">
    <property type="protein sequence ID" value="PFX32368.1"/>
    <property type="molecule type" value="Genomic_DNA"/>
</dbReference>
<protein>
    <submittedName>
        <fullName evidence="4">Putative RNA-directed DNA polymerase from transposon X-element</fullName>
    </submittedName>
</protein>
<dbReference type="Pfam" id="PF00078">
    <property type="entry name" value="RVT_1"/>
    <property type="match status" value="1"/>
</dbReference>
<evidence type="ECO:0000259" key="2">
    <source>
        <dbReference type="Pfam" id="PF00078"/>
    </source>
</evidence>
<sequence>MAATRNDAPLDSNSRSRQKGLNIPFLDEDEFPLAYFTEHRVSKDEFFSDESESSQEDSDDPTSHEDTDKEMGEDVEENDWSEGINRREDVQFQKEKPPCSASVYEEFLPSNQLNLHHQHNSQLHLFPGEVLDVLHYLDESKATGPNKIPAKLLKNCAPCISNSLCAIFNKCLHLGKLPAAWKVANIIPILKSGLPGEVSNYRPISLLPIVSKVMERCVYNRLIEHISSQLHNLQHGFLKGKSTTSQPLEFLNEIGEMLDNRVQVDTIYLDFAKAFDRVDHHLLLKKLHLFGINGSLFCWFSDYLRPLMFLIYVNDLATVSVNSSLALFADDTKCYRPIMNTDDGRLLQEDLDRITLWCQDWRMDLNQSKCTVMSSTRNVSPVISPYILQNTPVKRTDAQKDLGILVCKDLKWNCHVLAAASKGNRMLGFIRRLTLEVKIQSTRKALYTASEVYKPNRQLAINETLIKFKGKVHFRQFLPIKPRRFGIKASTPAESTSGYLLNSKIYTGIEGDEVQRDLGRKTVMSVMGPHLDKGYYVFMDNYYTSVALYKELEERSTLACGTVISNRSGLPQEICGPKEKKVKQLKRGLSLYKQKGSVTFVIWRDQKLVSVLATIPTSETDESIVQCSKKVKRTWEERDFASPGVINLCNTYIGGLDLSDQRVVSYAPLIRWVVCYFKVFSYLIEVCTSNAHILLCKFPNHASISSLEFRKPVLKVLVDDKSFRRDTGIHHIPVSLPNIRFNCDHFHHLISHGTRATCKVHIQQVKTTYTCTVCGVRMCPEPCFNRYHTLLEYYFDDDLYKDLRKLKERRGRAFVRGRRRSLRN</sequence>
<keyword evidence="4" id="KW-0808">Transferase</keyword>
<feature type="compositionally biased region" description="Acidic residues" evidence="1">
    <location>
        <begin position="47"/>
        <end position="60"/>
    </location>
</feature>
<feature type="region of interest" description="Disordered" evidence="1">
    <location>
        <begin position="44"/>
        <end position="92"/>
    </location>
</feature>
<dbReference type="GO" id="GO:0003964">
    <property type="term" value="F:RNA-directed DNA polymerase activity"/>
    <property type="evidence" value="ECO:0007669"/>
    <property type="project" value="UniProtKB-KW"/>
</dbReference>
<feature type="domain" description="Reverse transcriptase" evidence="2">
    <location>
        <begin position="193"/>
        <end position="376"/>
    </location>
</feature>
<dbReference type="OrthoDB" id="10514757at2759"/>
<evidence type="ECO:0000259" key="3">
    <source>
        <dbReference type="Pfam" id="PF13843"/>
    </source>
</evidence>
<reference evidence="5" key="1">
    <citation type="journal article" date="2017" name="bioRxiv">
        <title>Comparative analysis of the genomes of Stylophora pistillata and Acropora digitifera provides evidence for extensive differences between species of corals.</title>
        <authorList>
            <person name="Voolstra C.R."/>
            <person name="Li Y."/>
            <person name="Liew Y.J."/>
            <person name="Baumgarten S."/>
            <person name="Zoccola D."/>
            <person name="Flot J.-F."/>
            <person name="Tambutte S."/>
            <person name="Allemand D."/>
            <person name="Aranda M."/>
        </authorList>
    </citation>
    <scope>NUCLEOTIDE SEQUENCE [LARGE SCALE GENOMIC DNA]</scope>
</reference>
<organism evidence="4 5">
    <name type="scientific">Stylophora pistillata</name>
    <name type="common">Smooth cauliflower coral</name>
    <dbReference type="NCBI Taxonomy" id="50429"/>
    <lineage>
        <taxon>Eukaryota</taxon>
        <taxon>Metazoa</taxon>
        <taxon>Cnidaria</taxon>
        <taxon>Anthozoa</taxon>
        <taxon>Hexacorallia</taxon>
        <taxon>Scleractinia</taxon>
        <taxon>Astrocoeniina</taxon>
        <taxon>Pocilloporidae</taxon>
        <taxon>Stylophora</taxon>
    </lineage>
</organism>
<feature type="compositionally biased region" description="Basic and acidic residues" evidence="1">
    <location>
        <begin position="61"/>
        <end position="72"/>
    </location>
</feature>
<dbReference type="InterPro" id="IPR043502">
    <property type="entry name" value="DNA/RNA_pol_sf"/>
</dbReference>
<keyword evidence="4" id="KW-0695">RNA-directed DNA polymerase</keyword>
<comment type="caution">
    <text evidence="4">The sequence shown here is derived from an EMBL/GenBank/DDBJ whole genome shotgun (WGS) entry which is preliminary data.</text>
</comment>
<accession>A0A2B4SUY9</accession>
<dbReference type="InterPro" id="IPR029526">
    <property type="entry name" value="PGBD"/>
</dbReference>
<dbReference type="SUPFAM" id="SSF56672">
    <property type="entry name" value="DNA/RNA polymerases"/>
    <property type="match status" value="1"/>
</dbReference>
<evidence type="ECO:0000256" key="1">
    <source>
        <dbReference type="SAM" id="MobiDB-lite"/>
    </source>
</evidence>
<feature type="region of interest" description="Disordered" evidence="1">
    <location>
        <begin position="1"/>
        <end position="23"/>
    </location>
</feature>
<feature type="domain" description="PiggyBac transposable element-derived protein" evidence="3">
    <location>
        <begin position="450"/>
        <end position="692"/>
    </location>
</feature>
<dbReference type="PANTHER" id="PTHR46599">
    <property type="entry name" value="PIGGYBAC TRANSPOSABLE ELEMENT-DERIVED PROTEIN 4"/>
    <property type="match status" value="1"/>
</dbReference>
<dbReference type="Proteomes" id="UP000225706">
    <property type="component" value="Unassembled WGS sequence"/>
</dbReference>
<keyword evidence="4" id="KW-0548">Nucleotidyltransferase</keyword>
<proteinExistence type="predicted"/>
<evidence type="ECO:0000313" key="5">
    <source>
        <dbReference type="Proteomes" id="UP000225706"/>
    </source>
</evidence>
<dbReference type="AlphaFoldDB" id="A0A2B4SUY9"/>
<evidence type="ECO:0000313" key="4">
    <source>
        <dbReference type="EMBL" id="PFX32368.1"/>
    </source>
</evidence>
<dbReference type="PANTHER" id="PTHR46599:SF3">
    <property type="entry name" value="PIGGYBAC TRANSPOSABLE ELEMENT-DERIVED PROTEIN 4"/>
    <property type="match status" value="1"/>
</dbReference>
<dbReference type="Pfam" id="PF13843">
    <property type="entry name" value="DDE_Tnp_1_7"/>
    <property type="match status" value="1"/>
</dbReference>
<name>A0A2B4SUY9_STYPI</name>
<gene>
    <name evidence="4" type="ORF">AWC38_SpisGene2786</name>
</gene>
<dbReference type="CDD" id="cd01650">
    <property type="entry name" value="RT_nLTR_like"/>
    <property type="match status" value="1"/>
</dbReference>
<keyword evidence="5" id="KW-1185">Reference proteome</keyword>